<proteinExistence type="predicted"/>
<evidence type="ECO:0008006" key="4">
    <source>
        <dbReference type="Google" id="ProtNLM"/>
    </source>
</evidence>
<evidence type="ECO:0000313" key="3">
    <source>
        <dbReference type="WBParaSite" id="TREG1_139400.1"/>
    </source>
</evidence>
<feature type="signal peptide" evidence="1">
    <location>
        <begin position="1"/>
        <end position="21"/>
    </location>
</feature>
<dbReference type="WBParaSite" id="TREG1_139400.1">
    <property type="protein sequence ID" value="TREG1_139400.1"/>
    <property type="gene ID" value="TREG1_139400"/>
</dbReference>
<sequence>MIMMSTSVFLISLLFIQLGSVKNNQLSPEQSALLNSHNEIRRKVSDCELKGQPGSDTPIPDL</sequence>
<keyword evidence="2" id="KW-1185">Reference proteome</keyword>
<accession>A0AA85J9G0</accession>
<dbReference type="AlphaFoldDB" id="A0AA85J9G0"/>
<reference evidence="2" key="1">
    <citation type="submission" date="2022-06" db="EMBL/GenBank/DDBJ databases">
        <authorList>
            <person name="Berger JAMES D."/>
            <person name="Berger JAMES D."/>
        </authorList>
    </citation>
    <scope>NUCLEOTIDE SEQUENCE [LARGE SCALE GENOMIC DNA]</scope>
</reference>
<organism evidence="2 3">
    <name type="scientific">Trichobilharzia regenti</name>
    <name type="common">Nasal bird schistosome</name>
    <dbReference type="NCBI Taxonomy" id="157069"/>
    <lineage>
        <taxon>Eukaryota</taxon>
        <taxon>Metazoa</taxon>
        <taxon>Spiralia</taxon>
        <taxon>Lophotrochozoa</taxon>
        <taxon>Platyhelminthes</taxon>
        <taxon>Trematoda</taxon>
        <taxon>Digenea</taxon>
        <taxon>Strigeidida</taxon>
        <taxon>Schistosomatoidea</taxon>
        <taxon>Schistosomatidae</taxon>
        <taxon>Trichobilharzia</taxon>
    </lineage>
</organism>
<dbReference type="Proteomes" id="UP000050795">
    <property type="component" value="Unassembled WGS sequence"/>
</dbReference>
<evidence type="ECO:0000313" key="2">
    <source>
        <dbReference type="Proteomes" id="UP000050795"/>
    </source>
</evidence>
<keyword evidence="1" id="KW-0732">Signal</keyword>
<protein>
    <recommendedName>
        <fullName evidence="4">SCP domain-containing protein</fullName>
    </recommendedName>
</protein>
<evidence type="ECO:0000256" key="1">
    <source>
        <dbReference type="SAM" id="SignalP"/>
    </source>
</evidence>
<feature type="chain" id="PRO_5041683511" description="SCP domain-containing protein" evidence="1">
    <location>
        <begin position="22"/>
        <end position="62"/>
    </location>
</feature>
<reference evidence="3" key="2">
    <citation type="submission" date="2023-11" db="UniProtKB">
        <authorList>
            <consortium name="WormBaseParasite"/>
        </authorList>
    </citation>
    <scope>IDENTIFICATION</scope>
</reference>
<name>A0AA85J9G0_TRIRE</name>